<dbReference type="Proteomes" id="UP001438008">
    <property type="component" value="Unassembled WGS sequence"/>
</dbReference>
<name>A0ABV1FFJ8_9FIRM</name>
<dbReference type="Gene3D" id="3.40.50.1820">
    <property type="entry name" value="alpha/beta hydrolase"/>
    <property type="match status" value="1"/>
</dbReference>
<evidence type="ECO:0000313" key="4">
    <source>
        <dbReference type="Proteomes" id="UP001438008"/>
    </source>
</evidence>
<sequence length="269" mass="29628">MTKQCKANGLTISYEESGAGEPLILLMGLGAPGSKWAPHIAAYEKHFHVYALDNRGAGQSDKPVSYSYTIEEMARDTIGFMDAVGIESAHFNGISMGGAITQYLAVNYPERVRSIILTNTFPSCCVSFRRAIEILREACGQLDGITFGRLGQWMIFAQPFQETDETYMLDSELADMAAPYPMPGYAYKAQCNAILGFDILKELPKVKAPALVVGGDRDLFVPVEVTKAMCDAIPGAKLYMAQNGGHVQHWEQLEKYNQVTLDFLLAQLH</sequence>
<feature type="domain" description="AB hydrolase-1" evidence="1">
    <location>
        <begin position="22"/>
        <end position="127"/>
    </location>
</feature>
<dbReference type="InterPro" id="IPR000073">
    <property type="entry name" value="AB_hydrolase_1"/>
</dbReference>
<keyword evidence="3" id="KW-0378">Hydrolase</keyword>
<proteinExistence type="predicted"/>
<comment type="caution">
    <text evidence="3">The sequence shown here is derived from an EMBL/GenBank/DDBJ whole genome shotgun (WGS) entry which is preliminary data.</text>
</comment>
<protein>
    <submittedName>
        <fullName evidence="3">Alpha/beta hydrolase</fullName>
    </submittedName>
</protein>
<organism evidence="3 4">
    <name type="scientific">Laedolimicola intestinihominis</name>
    <dbReference type="NCBI Taxonomy" id="3133166"/>
    <lineage>
        <taxon>Bacteria</taxon>
        <taxon>Bacillati</taxon>
        <taxon>Bacillota</taxon>
        <taxon>Clostridia</taxon>
        <taxon>Lachnospirales</taxon>
        <taxon>Lachnospiraceae</taxon>
        <taxon>Laedolimicola</taxon>
    </lineage>
</organism>
<feature type="domain" description="Peptidase S33 tripeptidyl aminopeptidase-like C-terminal" evidence="2">
    <location>
        <begin position="205"/>
        <end position="253"/>
    </location>
</feature>
<gene>
    <name evidence="3" type="ORF">WMO29_03510</name>
</gene>
<dbReference type="InterPro" id="IPR050471">
    <property type="entry name" value="AB_hydrolase"/>
</dbReference>
<keyword evidence="4" id="KW-1185">Reference proteome</keyword>
<dbReference type="SUPFAM" id="SSF53474">
    <property type="entry name" value="alpha/beta-Hydrolases"/>
    <property type="match status" value="1"/>
</dbReference>
<evidence type="ECO:0000259" key="1">
    <source>
        <dbReference type="Pfam" id="PF00561"/>
    </source>
</evidence>
<dbReference type="RefSeq" id="WP_349163790.1">
    <property type="nucleotide sequence ID" value="NZ_JBBMFE010000002.1"/>
</dbReference>
<dbReference type="EMBL" id="JBBMFE010000002">
    <property type="protein sequence ID" value="MEQ2471560.1"/>
    <property type="molecule type" value="Genomic_DNA"/>
</dbReference>
<dbReference type="Pfam" id="PF08386">
    <property type="entry name" value="Abhydrolase_4"/>
    <property type="match status" value="1"/>
</dbReference>
<dbReference type="GO" id="GO:0016787">
    <property type="term" value="F:hydrolase activity"/>
    <property type="evidence" value="ECO:0007669"/>
    <property type="project" value="UniProtKB-KW"/>
</dbReference>
<dbReference type="PRINTS" id="PR00111">
    <property type="entry name" value="ABHYDROLASE"/>
</dbReference>
<evidence type="ECO:0000313" key="3">
    <source>
        <dbReference type="EMBL" id="MEQ2471560.1"/>
    </source>
</evidence>
<accession>A0ABV1FFJ8</accession>
<dbReference type="PANTHER" id="PTHR43433">
    <property type="entry name" value="HYDROLASE, ALPHA/BETA FOLD FAMILY PROTEIN"/>
    <property type="match status" value="1"/>
</dbReference>
<evidence type="ECO:0000259" key="2">
    <source>
        <dbReference type="Pfam" id="PF08386"/>
    </source>
</evidence>
<dbReference type="InterPro" id="IPR013595">
    <property type="entry name" value="Pept_S33_TAP-like_C"/>
</dbReference>
<dbReference type="InterPro" id="IPR029058">
    <property type="entry name" value="AB_hydrolase_fold"/>
</dbReference>
<dbReference type="Pfam" id="PF00561">
    <property type="entry name" value="Abhydrolase_1"/>
    <property type="match status" value="1"/>
</dbReference>
<dbReference type="PANTHER" id="PTHR43433:SF5">
    <property type="entry name" value="AB HYDROLASE-1 DOMAIN-CONTAINING PROTEIN"/>
    <property type="match status" value="1"/>
</dbReference>
<reference evidence="3 4" key="1">
    <citation type="submission" date="2024-03" db="EMBL/GenBank/DDBJ databases">
        <title>Human intestinal bacterial collection.</title>
        <authorList>
            <person name="Pauvert C."/>
            <person name="Hitch T.C.A."/>
            <person name="Clavel T."/>
        </authorList>
    </citation>
    <scope>NUCLEOTIDE SEQUENCE [LARGE SCALE GENOMIC DNA]</scope>
    <source>
        <strain evidence="3 4">CLA-AA-H132</strain>
    </source>
</reference>